<evidence type="ECO:0000259" key="10">
    <source>
        <dbReference type="Pfam" id="PF23878"/>
    </source>
</evidence>
<dbReference type="Gene3D" id="2.130.10.10">
    <property type="entry name" value="YVTN repeat-like/Quinoprotein amine dehydrogenase"/>
    <property type="match status" value="1"/>
</dbReference>
<evidence type="ECO:0000259" key="8">
    <source>
        <dbReference type="Pfam" id="PF04762"/>
    </source>
</evidence>
<dbReference type="GO" id="GO:0005634">
    <property type="term" value="C:nucleus"/>
    <property type="evidence" value="ECO:0007669"/>
    <property type="project" value="UniProtKB-SubCell"/>
</dbReference>
<organism evidence="13 14">
    <name type="scientific">Chiloscyllium punctatum</name>
    <name type="common">Brownbanded bambooshark</name>
    <name type="synonym">Hemiscyllium punctatum</name>
    <dbReference type="NCBI Taxonomy" id="137246"/>
    <lineage>
        <taxon>Eukaryota</taxon>
        <taxon>Metazoa</taxon>
        <taxon>Chordata</taxon>
        <taxon>Craniata</taxon>
        <taxon>Vertebrata</taxon>
        <taxon>Chondrichthyes</taxon>
        <taxon>Elasmobranchii</taxon>
        <taxon>Galeomorphii</taxon>
        <taxon>Galeoidea</taxon>
        <taxon>Orectolobiformes</taxon>
        <taxon>Hemiscylliidae</taxon>
        <taxon>Chiloscyllium</taxon>
    </lineage>
</organism>
<feature type="domain" description="ELP1 alpha-solenoid" evidence="11">
    <location>
        <begin position="760"/>
        <end position="960"/>
    </location>
</feature>
<dbReference type="PIRSF" id="PIRSF017233">
    <property type="entry name" value="IKAP"/>
    <property type="match status" value="1"/>
</dbReference>
<comment type="function">
    <text evidence="6">Component of the elongator complex which is required for multiple tRNA modifications, including mcm5U (5-methoxycarbonylmethyl uridine), mcm5s2U (5-methoxycarbonylmethyl-2-thiouridine), and ncm5U (5-carbamoylmethyl uridine). The elongator complex catalyzes formation of carboxymethyluridine in the wobble base at position 34 in tRNAs.</text>
</comment>
<evidence type="ECO:0000256" key="5">
    <source>
        <dbReference type="ARBA" id="ARBA00029535"/>
    </source>
</evidence>
<dbReference type="Pfam" id="PF23797">
    <property type="entry name" value="Beta-prop_ELP1_2nd"/>
    <property type="match status" value="1"/>
</dbReference>
<comment type="caution">
    <text evidence="13">The sequence shown here is derived from an EMBL/GenBank/DDBJ whole genome shotgun (WGS) entry which is preliminary data.</text>
</comment>
<evidence type="ECO:0000256" key="6">
    <source>
        <dbReference type="PIRNR" id="PIRNR017233"/>
    </source>
</evidence>
<feature type="compositionally biased region" description="Basic residues" evidence="7">
    <location>
        <begin position="1230"/>
        <end position="1242"/>
    </location>
</feature>
<dbReference type="Proteomes" id="UP000287033">
    <property type="component" value="Unassembled WGS sequence"/>
</dbReference>
<dbReference type="InterPro" id="IPR015943">
    <property type="entry name" value="WD40/YVTN_repeat-like_dom_sf"/>
</dbReference>
<evidence type="ECO:0000313" key="13">
    <source>
        <dbReference type="EMBL" id="GCC29597.1"/>
    </source>
</evidence>
<protein>
    <recommendedName>
        <fullName evidence="5 6">Elongator complex protein 1</fullName>
    </recommendedName>
</protein>
<dbReference type="Pfam" id="PF23925">
    <property type="entry name" value="A-sol_ELP1"/>
    <property type="match status" value="1"/>
</dbReference>
<dbReference type="PANTHER" id="PTHR12747:SF0">
    <property type="entry name" value="ELONGATOR COMPLEX PROTEIN 1"/>
    <property type="match status" value="1"/>
</dbReference>
<dbReference type="InterPro" id="IPR056169">
    <property type="entry name" value="HB_ELP1"/>
</dbReference>
<feature type="domain" description="ELP1 N-terminal second beta-propeller" evidence="9">
    <location>
        <begin position="433"/>
        <end position="736"/>
    </location>
</feature>
<dbReference type="InterPro" id="IPR006849">
    <property type="entry name" value="Elp1"/>
</dbReference>
<keyword evidence="14" id="KW-1185">Reference proteome</keyword>
<evidence type="ECO:0000259" key="12">
    <source>
        <dbReference type="Pfam" id="PF23936"/>
    </source>
</evidence>
<dbReference type="EMBL" id="BEZZ01000259">
    <property type="protein sequence ID" value="GCC29597.1"/>
    <property type="molecule type" value="Genomic_DNA"/>
</dbReference>
<feature type="compositionally biased region" description="Low complexity" evidence="7">
    <location>
        <begin position="1212"/>
        <end position="1229"/>
    </location>
</feature>
<dbReference type="PANTHER" id="PTHR12747">
    <property type="entry name" value="ELONGATOR COMPLEX PROTEIN 1"/>
    <property type="match status" value="1"/>
</dbReference>
<dbReference type="STRING" id="137246.A0A401SGR1"/>
<reference evidence="13 14" key="1">
    <citation type="journal article" date="2018" name="Nat. Ecol. Evol.">
        <title>Shark genomes provide insights into elasmobranch evolution and the origin of vertebrates.</title>
        <authorList>
            <person name="Hara Y"/>
            <person name="Yamaguchi K"/>
            <person name="Onimaru K"/>
            <person name="Kadota M"/>
            <person name="Koyanagi M"/>
            <person name="Keeley SD"/>
            <person name="Tatsumi K"/>
            <person name="Tanaka K"/>
            <person name="Motone F"/>
            <person name="Kageyama Y"/>
            <person name="Nozu R"/>
            <person name="Adachi N"/>
            <person name="Nishimura O"/>
            <person name="Nakagawa R"/>
            <person name="Tanegashima C"/>
            <person name="Kiyatake I"/>
            <person name="Matsumoto R"/>
            <person name="Murakumo K"/>
            <person name="Nishida K"/>
            <person name="Terakita A"/>
            <person name="Kuratani S"/>
            <person name="Sato K"/>
            <person name="Hyodo S Kuraku.S."/>
        </authorList>
    </citation>
    <scope>NUCLEOTIDE SEQUENCE [LARGE SCALE GENOMIC DNA]</scope>
</reference>
<feature type="domain" description="ELP1 TPR" evidence="10">
    <location>
        <begin position="967"/>
        <end position="1128"/>
    </location>
</feature>
<feature type="domain" description="ELP1 three-helical bundle" evidence="12">
    <location>
        <begin position="1139"/>
        <end position="1309"/>
    </location>
</feature>
<evidence type="ECO:0000259" key="9">
    <source>
        <dbReference type="Pfam" id="PF23797"/>
    </source>
</evidence>
<accession>A0A401SGR1</accession>
<dbReference type="SUPFAM" id="SSF69322">
    <property type="entry name" value="Tricorn protease domain 2"/>
    <property type="match status" value="1"/>
</dbReference>
<comment type="subcellular location">
    <subcellularLocation>
        <location evidence="6">Cytoplasm</location>
    </subcellularLocation>
    <subcellularLocation>
        <location evidence="6">Nucleus</location>
    </subcellularLocation>
</comment>
<evidence type="ECO:0000256" key="2">
    <source>
        <dbReference type="ARBA" id="ARBA00006086"/>
    </source>
</evidence>
<evidence type="ECO:0000259" key="11">
    <source>
        <dbReference type="Pfam" id="PF23925"/>
    </source>
</evidence>
<sequence>MFNRRANIILRTSKLNSFTFTMVMFYWREQWIENGEALAMRNLKLLHSLHCSRWQGLGKPQCLTIRVDTGTVLVGSNQGITELNAHTEQVVRKVSLVEEAFLPKDGTGCIVGIEDLPDQESVCVATGSGDVILYNLNSNQLECVGSVDSGLTGMSWSPDQELVVLTTGQETIIMMTKDFDPITEVKIHQDSFGEGEFITVGWGKKETQFHGTEGKEAARRKPTEIQPAFPWDDRRSRVTWRGDGQLFAINAICPVSGSRKLRVWNRECVLQSTSESVSGLEQVLCWKPSGNLIASTQRKLNKHNVVFFERNGLLHGEFSLPFHKDQVKVNELLWNSDSTVLAVWLEDLESDKDDRQNTYVQLWTVGNYHWYLKQSLHFGCTQVEQIVSLMWDSERPYRLHILRSGWLYQSYNWHWTTNRSTGEDSSDLANVAVINGDNVLVTPFRQAVVPPPMSAYQLHLPCPMNQIMFSSDPQRSNDFAVLTADNYISVFEAGDGVNHDSAVKIDAVGESGSKMCTRTLKRVKTYRIKFEEGGSEPPTPLKLRMITWVKENAFLAVSQGPRTSQSIVCQLLMSSEETEEGEIQIRSPVTVDGHIINLCHNQKTETVALELSNGQILRYLWDSSEACVQQWKSTTGCLVQFPQPCVETALCTVDGEEMVLGLTERSRFYINDLEIAFNVTSFIVCDEFLLFTTHSHICHCLNLGTTSLKALSQFSSHVSQPNDETVRRVERGSRIVTVVPQDTKLILQMPRGNLEVIHHRALVLAQVRKNLDRLKFKEAFECMRKLRINLNLIYDHNPKVFLDNLEDFVKQINSVNYINLFLTELKEEDVTMTMYPYFHCSSTSTNATGTKVNTVCDALCKTMERINPHKYSLSILTCHVRKRAPELEVALQKVHELRVNPPSDPEAVSAEEALKYLLFLVDVNELYDYAVGTYDFDLMMMVAEKSQKDPKEYLPFLNNLKKMETNYQRYNIDKYLKRYKKALNHLSKCGPQYFTELLNLVKDQQMYSEALKIFPVNSQEYKDISIAYGEYLIKKQYYEQAGLIFARCGECEKALGAFLLCNSWQQVFCMAAQLHYTEDKVVSIARTIAGKLMEQRRYSEAALVLEQYAKDYEEAITSLLDGAAWEESLRLVYKYNRTDILETNLKPSMLEAHSNHMAFLDAQKTLFIRHKSRLAVVREDKKKEQEGFLDEDMADGLNADLYSEASSLQSASGMSSKYSHSNSRISARSSKNRRKAERKRHSLKEGSPLEGVALLEALGEIISALDNLTGEVHKLLKILVLFGYDVLASELQQALGEALQLVEKSIPEIWLPDLKNTAACPVLGPHSTANSITASFQQPRNGGAPQQEEIFVPPKLNKNVKWKLNIL</sequence>
<feature type="region of interest" description="Disordered" evidence="7">
    <location>
        <begin position="1212"/>
        <end position="1243"/>
    </location>
</feature>
<keyword evidence="6" id="KW-0539">Nucleus</keyword>
<dbReference type="OrthoDB" id="40048at2759"/>
<dbReference type="Pfam" id="PF04762">
    <property type="entry name" value="Beta-prop_ELP1_1st"/>
    <property type="match status" value="1"/>
</dbReference>
<dbReference type="Pfam" id="PF23878">
    <property type="entry name" value="TPR_ELP1"/>
    <property type="match status" value="1"/>
</dbReference>
<evidence type="ECO:0000256" key="3">
    <source>
        <dbReference type="ARBA" id="ARBA00022490"/>
    </source>
</evidence>
<dbReference type="GO" id="GO:0000049">
    <property type="term" value="F:tRNA binding"/>
    <property type="evidence" value="ECO:0007669"/>
    <property type="project" value="TreeGrafter"/>
</dbReference>
<keyword evidence="4" id="KW-0819">tRNA processing</keyword>
<dbReference type="GO" id="GO:0002926">
    <property type="term" value="P:tRNA wobble base 5-methoxycarbonylmethyl-2-thiouridinylation"/>
    <property type="evidence" value="ECO:0007669"/>
    <property type="project" value="TreeGrafter"/>
</dbReference>
<gene>
    <name evidence="13" type="ORF">chiPu_0008040</name>
</gene>
<evidence type="ECO:0000256" key="1">
    <source>
        <dbReference type="ARBA" id="ARBA00005043"/>
    </source>
</evidence>
<comment type="similarity">
    <text evidence="2 6">Belongs to the ELP1/IKA1 family.</text>
</comment>
<dbReference type="UniPathway" id="UPA00988"/>
<proteinExistence type="inferred from homology"/>
<evidence type="ECO:0000256" key="4">
    <source>
        <dbReference type="ARBA" id="ARBA00022694"/>
    </source>
</evidence>
<feature type="domain" description="ELP1 first N-terminal beta-propeller" evidence="8">
    <location>
        <begin position="40"/>
        <end position="394"/>
    </location>
</feature>
<dbReference type="InterPro" id="IPR056167">
    <property type="entry name" value="A-sol_ELP1"/>
</dbReference>
<dbReference type="InterPro" id="IPR056164">
    <property type="entry name" value="Beta-prop_ELP1_1st"/>
</dbReference>
<name>A0A401SGR1_CHIPU</name>
<dbReference type="OMA" id="WRESLYC"/>
<evidence type="ECO:0000256" key="7">
    <source>
        <dbReference type="SAM" id="MobiDB-lite"/>
    </source>
</evidence>
<dbReference type="GO" id="GO:0005829">
    <property type="term" value="C:cytosol"/>
    <property type="evidence" value="ECO:0007669"/>
    <property type="project" value="TreeGrafter"/>
</dbReference>
<dbReference type="Pfam" id="PF23936">
    <property type="entry name" value="HB_ELP1"/>
    <property type="match status" value="1"/>
</dbReference>
<keyword evidence="3 6" id="KW-0963">Cytoplasm</keyword>
<dbReference type="InterPro" id="IPR056166">
    <property type="entry name" value="TPR_ELP1"/>
</dbReference>
<dbReference type="InterPro" id="IPR056165">
    <property type="entry name" value="Beta-prop_ELP1_2nd"/>
</dbReference>
<comment type="pathway">
    <text evidence="1">tRNA modification; 5-methoxycarbonylmethyl-2-thiouridine-tRNA biosynthesis.</text>
</comment>
<dbReference type="GO" id="GO:0033588">
    <property type="term" value="C:elongator holoenzyme complex"/>
    <property type="evidence" value="ECO:0007669"/>
    <property type="project" value="InterPro"/>
</dbReference>
<evidence type="ECO:0000313" key="14">
    <source>
        <dbReference type="Proteomes" id="UP000287033"/>
    </source>
</evidence>